<protein>
    <recommendedName>
        <fullName evidence="3">AroM protein</fullName>
    </recommendedName>
</protein>
<reference evidence="1" key="1">
    <citation type="submission" date="2016-02" db="EMBL/GenBank/DDBJ databases">
        <title>Genome sequence of Bacillus trypoxylicola KCTC 13244(T).</title>
        <authorList>
            <person name="Jeong H."/>
            <person name="Park S.-H."/>
            <person name="Choi S.-K."/>
        </authorList>
    </citation>
    <scope>NUCLEOTIDE SEQUENCE [LARGE SCALE GENOMIC DNA]</scope>
    <source>
        <strain evidence="1">KCTC 13244</strain>
    </source>
</reference>
<evidence type="ECO:0000313" key="1">
    <source>
        <dbReference type="EMBL" id="KYG33744.1"/>
    </source>
</evidence>
<dbReference type="STRING" id="519424.AZF04_16110"/>
<comment type="caution">
    <text evidence="1">The sequence shown here is derived from an EMBL/GenBank/DDBJ whole genome shotgun (WGS) entry which is preliminary data.</text>
</comment>
<evidence type="ECO:0000313" key="2">
    <source>
        <dbReference type="Proteomes" id="UP000075806"/>
    </source>
</evidence>
<gene>
    <name evidence="1" type="ORF">AZF04_16110</name>
</gene>
<dbReference type="AlphaFoldDB" id="A0A162EUC1"/>
<dbReference type="Pfam" id="PF07302">
    <property type="entry name" value="AroM"/>
    <property type="match status" value="1"/>
</dbReference>
<dbReference type="EMBL" id="LTAO01000005">
    <property type="protein sequence ID" value="KYG33744.1"/>
    <property type="molecule type" value="Genomic_DNA"/>
</dbReference>
<sequence>MMKVGILTIGQSPRVDVTPAISRILGDEVEVIEQGGLDRLSEDNLLSIKPSEDETVYISKLRNGKSVRIGKTKLLPLLQEELIDLEQKVDIVIMLCTGDFPTLKTTKPILFPDQLLSNILEAVLKKNDILGIIIPLEEQRLTLIEKWQGITPTIEVEVASPYDATSDVEGAAKRLKEKGATTIVLDCMGYNEQHKNQAKKSGLPIILSSYMTTRIAQEWI</sequence>
<dbReference type="OrthoDB" id="9798683at2"/>
<name>A0A162EUC1_9BACI</name>
<accession>A0A162EUC1</accession>
<dbReference type="RefSeq" id="WP_061947800.1">
    <property type="nucleotide sequence ID" value="NZ_LTAO01000005.1"/>
</dbReference>
<dbReference type="InterPro" id="IPR010843">
    <property type="entry name" value="Uncharacterised_AroM"/>
</dbReference>
<dbReference type="Proteomes" id="UP000075806">
    <property type="component" value="Unassembled WGS sequence"/>
</dbReference>
<organism evidence="1 2">
    <name type="scientific">Alkalihalobacillus trypoxylicola</name>
    <dbReference type="NCBI Taxonomy" id="519424"/>
    <lineage>
        <taxon>Bacteria</taxon>
        <taxon>Bacillati</taxon>
        <taxon>Bacillota</taxon>
        <taxon>Bacilli</taxon>
        <taxon>Bacillales</taxon>
        <taxon>Bacillaceae</taxon>
        <taxon>Alkalihalobacillus</taxon>
    </lineage>
</organism>
<keyword evidence="2" id="KW-1185">Reference proteome</keyword>
<proteinExistence type="predicted"/>
<evidence type="ECO:0008006" key="3">
    <source>
        <dbReference type="Google" id="ProtNLM"/>
    </source>
</evidence>